<keyword evidence="5 7" id="KW-0472">Membrane</keyword>
<keyword evidence="2" id="KW-1003">Cell membrane</keyword>
<sequence length="261" mass="27872">MSTSPLPPPEPIDLAPLCAETALKLLQHGAESALVESLARRVGLALGAERVEVALMANAVTVTVRISGRSKTTVRRNEDRGINMHTVMEVQRLVLEAEEGKIDRVHYRQRLLALEPVHHPRWLVAVAVGLSCACFARLSASDWAGCALVAVASSVAMAARQQLAARHFSPLVVFFLTAFVATSITVVGFAYELSRTPKAAMAASVLLLVPGYPLINAVSDMVKGYINTGISRGMFALLLSGATCLGIVAAMSIWGVWGWLS</sequence>
<dbReference type="GO" id="GO:0015744">
    <property type="term" value="P:succinate transport"/>
    <property type="evidence" value="ECO:0007669"/>
    <property type="project" value="TreeGrafter"/>
</dbReference>
<evidence type="ECO:0000256" key="3">
    <source>
        <dbReference type="ARBA" id="ARBA00022692"/>
    </source>
</evidence>
<dbReference type="PANTHER" id="PTHR34390:SF2">
    <property type="entry name" value="SUCCINATE TRANSPORTER SUBUNIT YJJP-RELATED"/>
    <property type="match status" value="1"/>
</dbReference>
<evidence type="ECO:0000256" key="2">
    <source>
        <dbReference type="ARBA" id="ARBA00022475"/>
    </source>
</evidence>
<dbReference type="Pfam" id="PF06738">
    <property type="entry name" value="ThrE"/>
    <property type="match status" value="1"/>
</dbReference>
<accession>B1ZXH3</accession>
<protein>
    <recommendedName>
        <fullName evidence="8">Threonine/serine exporter-like N-terminal domain-containing protein</fullName>
    </recommendedName>
</protein>
<evidence type="ECO:0000256" key="1">
    <source>
        <dbReference type="ARBA" id="ARBA00004651"/>
    </source>
</evidence>
<dbReference type="InterPro" id="IPR050539">
    <property type="entry name" value="ThrE_Dicarb/AminoAcid_Exp"/>
</dbReference>
<comment type="subcellular location">
    <subcellularLocation>
        <location evidence="1">Cell membrane</location>
        <topology evidence="1">Multi-pass membrane protein</topology>
    </subcellularLocation>
</comment>
<dbReference type="Proteomes" id="UP000007013">
    <property type="component" value="Chromosome"/>
</dbReference>
<dbReference type="OrthoDB" id="9813917at2"/>
<proteinExistence type="inferred from homology"/>
<evidence type="ECO:0000259" key="8">
    <source>
        <dbReference type="Pfam" id="PF06738"/>
    </source>
</evidence>
<dbReference type="RefSeq" id="WP_012376497.1">
    <property type="nucleotide sequence ID" value="NC_010571.1"/>
</dbReference>
<dbReference type="PANTHER" id="PTHR34390">
    <property type="entry name" value="UPF0442 PROTEIN YJJB-RELATED"/>
    <property type="match status" value="1"/>
</dbReference>
<feature type="domain" description="Threonine/serine exporter-like N-terminal" evidence="8">
    <location>
        <begin position="17"/>
        <end position="254"/>
    </location>
</feature>
<dbReference type="GO" id="GO:0022857">
    <property type="term" value="F:transmembrane transporter activity"/>
    <property type="evidence" value="ECO:0007669"/>
    <property type="project" value="InterPro"/>
</dbReference>
<reference evidence="9 10" key="1">
    <citation type="journal article" date="2011" name="J. Bacteriol.">
        <title>Genome sequence of the verrucomicrobium Opitutus terrae PB90-1, an abundant inhabitant of rice paddy soil ecosystems.</title>
        <authorList>
            <person name="van Passel M.W."/>
            <person name="Kant R."/>
            <person name="Palva A."/>
            <person name="Copeland A."/>
            <person name="Lucas S."/>
            <person name="Lapidus A."/>
            <person name="Glavina del Rio T."/>
            <person name="Pitluck S."/>
            <person name="Goltsman E."/>
            <person name="Clum A."/>
            <person name="Sun H."/>
            <person name="Schmutz J."/>
            <person name="Larimer F.W."/>
            <person name="Land M.L."/>
            <person name="Hauser L."/>
            <person name="Kyrpides N."/>
            <person name="Mikhailova N."/>
            <person name="Richardson P.P."/>
            <person name="Janssen P.H."/>
            <person name="de Vos W.M."/>
            <person name="Smidt H."/>
        </authorList>
    </citation>
    <scope>NUCLEOTIDE SEQUENCE [LARGE SCALE GENOMIC DNA]</scope>
    <source>
        <strain evidence="10">DSM 11246 / JCM 15787 / PB90-1</strain>
    </source>
</reference>
<dbReference type="EMBL" id="CP001032">
    <property type="protein sequence ID" value="ACB76968.1"/>
    <property type="molecule type" value="Genomic_DNA"/>
</dbReference>
<gene>
    <name evidence="9" type="ordered locus">Oter_3691</name>
</gene>
<dbReference type="InterPro" id="IPR010619">
    <property type="entry name" value="ThrE-like_N"/>
</dbReference>
<comment type="similarity">
    <text evidence="6">Belongs to the ThrE exporter (TC 2.A.79) family.</text>
</comment>
<dbReference type="KEGG" id="ote:Oter_3691"/>
<evidence type="ECO:0000313" key="9">
    <source>
        <dbReference type="EMBL" id="ACB76968.1"/>
    </source>
</evidence>
<keyword evidence="3 7" id="KW-0812">Transmembrane</keyword>
<dbReference type="GO" id="GO:0005886">
    <property type="term" value="C:plasma membrane"/>
    <property type="evidence" value="ECO:0007669"/>
    <property type="project" value="UniProtKB-SubCell"/>
</dbReference>
<keyword evidence="10" id="KW-1185">Reference proteome</keyword>
<organism evidence="9 10">
    <name type="scientific">Opitutus terrae (strain DSM 11246 / JCM 15787 / PB90-1)</name>
    <dbReference type="NCBI Taxonomy" id="452637"/>
    <lineage>
        <taxon>Bacteria</taxon>
        <taxon>Pseudomonadati</taxon>
        <taxon>Verrucomicrobiota</taxon>
        <taxon>Opitutia</taxon>
        <taxon>Opitutales</taxon>
        <taxon>Opitutaceae</taxon>
        <taxon>Opitutus</taxon>
    </lineage>
</organism>
<evidence type="ECO:0000256" key="7">
    <source>
        <dbReference type="SAM" id="Phobius"/>
    </source>
</evidence>
<dbReference type="STRING" id="452637.Oter_3691"/>
<dbReference type="eggNOG" id="COG2966">
    <property type="taxonomic scope" value="Bacteria"/>
</dbReference>
<feature type="transmembrane region" description="Helical" evidence="7">
    <location>
        <begin position="235"/>
        <end position="260"/>
    </location>
</feature>
<evidence type="ECO:0000313" key="10">
    <source>
        <dbReference type="Proteomes" id="UP000007013"/>
    </source>
</evidence>
<dbReference type="AlphaFoldDB" id="B1ZXH3"/>
<evidence type="ECO:0000256" key="6">
    <source>
        <dbReference type="ARBA" id="ARBA00034125"/>
    </source>
</evidence>
<feature type="transmembrane region" description="Helical" evidence="7">
    <location>
        <begin position="197"/>
        <end position="215"/>
    </location>
</feature>
<feature type="transmembrane region" description="Helical" evidence="7">
    <location>
        <begin position="171"/>
        <end position="191"/>
    </location>
</feature>
<evidence type="ECO:0000256" key="5">
    <source>
        <dbReference type="ARBA" id="ARBA00023136"/>
    </source>
</evidence>
<name>B1ZXH3_OPITP</name>
<evidence type="ECO:0000256" key="4">
    <source>
        <dbReference type="ARBA" id="ARBA00022989"/>
    </source>
</evidence>
<keyword evidence="4 7" id="KW-1133">Transmembrane helix</keyword>
<dbReference type="HOGENOM" id="CLU_070277_2_0_0"/>